<dbReference type="Gene3D" id="3.90.550.10">
    <property type="entry name" value="Spore Coat Polysaccharide Biosynthesis Protein SpsA, Chain A"/>
    <property type="match status" value="1"/>
</dbReference>
<evidence type="ECO:0000256" key="4">
    <source>
        <dbReference type="SAM" id="Phobius"/>
    </source>
</evidence>
<keyword evidence="6" id="KW-1185">Reference proteome</keyword>
<dbReference type="OrthoDB" id="9800276at2"/>
<evidence type="ECO:0000256" key="3">
    <source>
        <dbReference type="ARBA" id="ARBA00022679"/>
    </source>
</evidence>
<dbReference type="PANTHER" id="PTHR43630:SF1">
    <property type="entry name" value="POLY-BETA-1,6-N-ACETYL-D-GLUCOSAMINE SYNTHASE"/>
    <property type="match status" value="1"/>
</dbReference>
<feature type="transmembrane region" description="Helical" evidence="4">
    <location>
        <begin position="332"/>
        <end position="357"/>
    </location>
</feature>
<keyword evidence="4" id="KW-1133">Transmembrane helix</keyword>
<dbReference type="SUPFAM" id="SSF53448">
    <property type="entry name" value="Nucleotide-diphospho-sugar transferases"/>
    <property type="match status" value="1"/>
</dbReference>
<evidence type="ECO:0000256" key="2">
    <source>
        <dbReference type="ARBA" id="ARBA00022676"/>
    </source>
</evidence>
<gene>
    <name evidence="5" type="ORF">BSZ37_14415</name>
</gene>
<evidence type="ECO:0000313" key="5">
    <source>
        <dbReference type="EMBL" id="PAP77549.1"/>
    </source>
</evidence>
<accession>A0A271J4D2</accession>
<comment type="similarity">
    <text evidence="1">Belongs to the glycosyltransferase 2 family.</text>
</comment>
<dbReference type="Pfam" id="PF13641">
    <property type="entry name" value="Glyco_tranf_2_3"/>
    <property type="match status" value="1"/>
</dbReference>
<reference evidence="5 6" key="1">
    <citation type="submission" date="2016-11" db="EMBL/GenBank/DDBJ databases">
        <title>Study of marine rhodopsin-containing bacteria.</title>
        <authorList>
            <person name="Yoshizawa S."/>
            <person name="Kumagai Y."/>
            <person name="Kogure K."/>
        </authorList>
    </citation>
    <scope>NUCLEOTIDE SEQUENCE [LARGE SCALE GENOMIC DNA]</scope>
    <source>
        <strain evidence="5 6">SAORIC-28</strain>
    </source>
</reference>
<organism evidence="5 6">
    <name type="scientific">Rubrivirga marina</name>
    <dbReference type="NCBI Taxonomy" id="1196024"/>
    <lineage>
        <taxon>Bacteria</taxon>
        <taxon>Pseudomonadati</taxon>
        <taxon>Rhodothermota</taxon>
        <taxon>Rhodothermia</taxon>
        <taxon>Rhodothermales</taxon>
        <taxon>Rubricoccaceae</taxon>
        <taxon>Rubrivirga</taxon>
    </lineage>
</organism>
<dbReference type="EMBL" id="MQWD01000001">
    <property type="protein sequence ID" value="PAP77549.1"/>
    <property type="molecule type" value="Genomic_DNA"/>
</dbReference>
<feature type="transmembrane region" description="Helical" evidence="4">
    <location>
        <begin position="284"/>
        <end position="311"/>
    </location>
</feature>
<keyword evidence="4" id="KW-0812">Transmembrane</keyword>
<evidence type="ECO:0000256" key="1">
    <source>
        <dbReference type="ARBA" id="ARBA00006739"/>
    </source>
</evidence>
<dbReference type="Proteomes" id="UP000216339">
    <property type="component" value="Unassembled WGS sequence"/>
</dbReference>
<sequence length="368" mass="39037">MTVALALVFGGYVAFLLGVAWRIRTHPPIEPLPDAKLPTVAVVVAARDEEDCIGRCLDALQAQDYPAGRLTLVVADDHSTDGTADVVRQRAEAGGPHTVRYLRVPDPVGHLRGKAQALHTAFEAVDADVVLITDADCAPVATWARTLASAFADETVGIACGLARLVERDGHPFDRVQALDWELLIGTVSSAAESGRPATGMGNNMGVRREAYLRVGGYPALPFSVTEDFTIVQAVAKAGWRVRFPLDAAAVVWSLPADSLPQAYRQRRRWARGGLSGDPWVFPLYVLLFVVHALPLVGLAVAPGAAIAALAAKAVGDGAALTALRRRAGGRVHLGALLGTVVFVTGYLVTLPAALVLKPQIGWKGRRH</sequence>
<name>A0A271J4D2_9BACT</name>
<keyword evidence="3" id="KW-0808">Transferase</keyword>
<dbReference type="PANTHER" id="PTHR43630">
    <property type="entry name" value="POLY-BETA-1,6-N-ACETYL-D-GLUCOSAMINE SYNTHASE"/>
    <property type="match status" value="1"/>
</dbReference>
<keyword evidence="4" id="KW-0472">Membrane</keyword>
<dbReference type="RefSeq" id="WP_095511216.1">
    <property type="nucleotide sequence ID" value="NZ_MQWD01000001.1"/>
</dbReference>
<dbReference type="AlphaFoldDB" id="A0A271J4D2"/>
<dbReference type="InterPro" id="IPR029044">
    <property type="entry name" value="Nucleotide-diphossugar_trans"/>
</dbReference>
<dbReference type="GO" id="GO:0016757">
    <property type="term" value="F:glycosyltransferase activity"/>
    <property type="evidence" value="ECO:0007669"/>
    <property type="project" value="UniProtKB-KW"/>
</dbReference>
<evidence type="ECO:0008006" key="7">
    <source>
        <dbReference type="Google" id="ProtNLM"/>
    </source>
</evidence>
<comment type="caution">
    <text evidence="5">The sequence shown here is derived from an EMBL/GenBank/DDBJ whole genome shotgun (WGS) entry which is preliminary data.</text>
</comment>
<proteinExistence type="inferred from homology"/>
<protein>
    <recommendedName>
        <fullName evidence="7">Glycosyltransferase 2-like domain-containing protein</fullName>
    </recommendedName>
</protein>
<keyword evidence="2" id="KW-0328">Glycosyltransferase</keyword>
<evidence type="ECO:0000313" key="6">
    <source>
        <dbReference type="Proteomes" id="UP000216339"/>
    </source>
</evidence>